<gene>
    <name evidence="2" type="ORF">KIPB_007290</name>
</gene>
<dbReference type="AlphaFoldDB" id="A0A9K3D036"/>
<feature type="chain" id="PRO_5039924937" description="Short-chain dehydrogenase/reductase SDR" evidence="1">
    <location>
        <begin position="18"/>
        <end position="66"/>
    </location>
</feature>
<reference evidence="2 3" key="1">
    <citation type="journal article" date="2018" name="PLoS ONE">
        <title>The draft genome of Kipferlia bialata reveals reductive genome evolution in fornicate parasites.</title>
        <authorList>
            <person name="Tanifuji G."/>
            <person name="Takabayashi S."/>
            <person name="Kume K."/>
            <person name="Takagi M."/>
            <person name="Nakayama T."/>
            <person name="Kamikawa R."/>
            <person name="Inagaki Y."/>
            <person name="Hashimoto T."/>
        </authorList>
    </citation>
    <scope>NUCLEOTIDE SEQUENCE [LARGE SCALE GENOMIC DNA]</scope>
    <source>
        <strain evidence="2">NY0173</strain>
    </source>
</reference>
<protein>
    <recommendedName>
        <fullName evidence="4">Short-chain dehydrogenase/reductase SDR</fullName>
    </recommendedName>
</protein>
<dbReference type="Gene3D" id="3.40.50.720">
    <property type="entry name" value="NAD(P)-binding Rossmann-like Domain"/>
    <property type="match status" value="1"/>
</dbReference>
<keyword evidence="1" id="KW-0732">Signal</keyword>
<evidence type="ECO:0008006" key="4">
    <source>
        <dbReference type="Google" id="ProtNLM"/>
    </source>
</evidence>
<comment type="caution">
    <text evidence="2">The sequence shown here is derived from an EMBL/GenBank/DDBJ whole genome shotgun (WGS) entry which is preliminary data.</text>
</comment>
<evidence type="ECO:0000256" key="1">
    <source>
        <dbReference type="SAM" id="SignalP"/>
    </source>
</evidence>
<organism evidence="2 3">
    <name type="scientific">Kipferlia bialata</name>
    <dbReference type="NCBI Taxonomy" id="797122"/>
    <lineage>
        <taxon>Eukaryota</taxon>
        <taxon>Metamonada</taxon>
        <taxon>Carpediemonas-like organisms</taxon>
        <taxon>Kipferlia</taxon>
    </lineage>
</organism>
<name>A0A9K3D036_9EUKA</name>
<dbReference type="EMBL" id="BDIP01002024">
    <property type="protein sequence ID" value="GIQ85596.1"/>
    <property type="molecule type" value="Genomic_DNA"/>
</dbReference>
<proteinExistence type="predicted"/>
<feature type="signal peptide" evidence="1">
    <location>
        <begin position="1"/>
        <end position="17"/>
    </location>
</feature>
<dbReference type="InterPro" id="IPR036291">
    <property type="entry name" value="NAD(P)-bd_dom_sf"/>
</dbReference>
<dbReference type="Proteomes" id="UP000265618">
    <property type="component" value="Unassembled WGS sequence"/>
</dbReference>
<evidence type="ECO:0000313" key="2">
    <source>
        <dbReference type="EMBL" id="GIQ85596.1"/>
    </source>
</evidence>
<evidence type="ECO:0000313" key="3">
    <source>
        <dbReference type="Proteomes" id="UP000265618"/>
    </source>
</evidence>
<sequence length="66" mass="6701">MRVVCVLCLVLVAVAHASFDFSGEYALVSGGGSGIGLGVAENFAAYGGGVYFVGRNVTRGAEIEES</sequence>
<accession>A0A9K3D036</accession>
<keyword evidence="3" id="KW-1185">Reference proteome</keyword>
<dbReference type="SUPFAM" id="SSF51735">
    <property type="entry name" value="NAD(P)-binding Rossmann-fold domains"/>
    <property type="match status" value="1"/>
</dbReference>